<evidence type="ECO:0000256" key="5">
    <source>
        <dbReference type="ARBA" id="ARBA00023136"/>
    </source>
</evidence>
<keyword evidence="2" id="KW-0813">Transport</keyword>
<dbReference type="GO" id="GO:0022857">
    <property type="term" value="F:transmembrane transporter activity"/>
    <property type="evidence" value="ECO:0007669"/>
    <property type="project" value="InterPro"/>
</dbReference>
<evidence type="ECO:0000259" key="6">
    <source>
        <dbReference type="PROSITE" id="PS50850"/>
    </source>
</evidence>
<reference evidence="7 8" key="1">
    <citation type="submission" date="2020-08" db="EMBL/GenBank/DDBJ databases">
        <title>Genomic Encyclopedia of Type Strains, Phase IV (KMG-V): Genome sequencing to study the core and pangenomes of soil and plant-associated prokaryotes.</title>
        <authorList>
            <person name="Whitman W."/>
        </authorList>
    </citation>
    <scope>NUCLEOTIDE SEQUENCE [LARGE SCALE GENOMIC DNA]</scope>
    <source>
        <strain evidence="7 8">SEMIA 4013</strain>
    </source>
</reference>
<evidence type="ECO:0000256" key="4">
    <source>
        <dbReference type="ARBA" id="ARBA00022989"/>
    </source>
</evidence>
<accession>A0AAW3URB0</accession>
<dbReference type="Pfam" id="PF07690">
    <property type="entry name" value="MFS_1"/>
    <property type="match status" value="1"/>
</dbReference>
<proteinExistence type="predicted"/>
<protein>
    <submittedName>
        <fullName evidence="7">MFS family permease</fullName>
    </submittedName>
</protein>
<evidence type="ECO:0000256" key="3">
    <source>
        <dbReference type="ARBA" id="ARBA00022692"/>
    </source>
</evidence>
<evidence type="ECO:0000256" key="1">
    <source>
        <dbReference type="ARBA" id="ARBA00004127"/>
    </source>
</evidence>
<keyword evidence="5" id="KW-0472">Membrane</keyword>
<evidence type="ECO:0000313" key="8">
    <source>
        <dbReference type="Proteomes" id="UP000518681"/>
    </source>
</evidence>
<dbReference type="InterPro" id="IPR020846">
    <property type="entry name" value="MFS_dom"/>
</dbReference>
<keyword evidence="4" id="KW-1133">Transmembrane helix</keyword>
<keyword evidence="3" id="KW-0812">Transmembrane</keyword>
<dbReference type="EMBL" id="JACIIK010000003">
    <property type="protein sequence ID" value="MBB6200873.1"/>
    <property type="molecule type" value="Genomic_DNA"/>
</dbReference>
<dbReference type="PANTHER" id="PTHR23501">
    <property type="entry name" value="MAJOR FACILITATOR SUPERFAMILY"/>
    <property type="match status" value="1"/>
</dbReference>
<dbReference type="PROSITE" id="PS50850">
    <property type="entry name" value="MFS"/>
    <property type="match status" value="1"/>
</dbReference>
<organism evidence="7 8">
    <name type="scientific">Paraburkholderia fungorum</name>
    <dbReference type="NCBI Taxonomy" id="134537"/>
    <lineage>
        <taxon>Bacteria</taxon>
        <taxon>Pseudomonadati</taxon>
        <taxon>Pseudomonadota</taxon>
        <taxon>Betaproteobacteria</taxon>
        <taxon>Burkholderiales</taxon>
        <taxon>Burkholderiaceae</taxon>
        <taxon>Paraburkholderia</taxon>
    </lineage>
</organism>
<dbReference type="InterPro" id="IPR011701">
    <property type="entry name" value="MFS"/>
</dbReference>
<comment type="caution">
    <text evidence="7">The sequence shown here is derived from an EMBL/GenBank/DDBJ whole genome shotgun (WGS) entry which is preliminary data.</text>
</comment>
<comment type="subcellular location">
    <subcellularLocation>
        <location evidence="1">Endomembrane system</location>
        <topology evidence="1">Multi-pass membrane protein</topology>
    </subcellularLocation>
</comment>
<dbReference type="GO" id="GO:0005886">
    <property type="term" value="C:plasma membrane"/>
    <property type="evidence" value="ECO:0007669"/>
    <property type="project" value="TreeGrafter"/>
</dbReference>
<evidence type="ECO:0000256" key="2">
    <source>
        <dbReference type="ARBA" id="ARBA00022448"/>
    </source>
</evidence>
<evidence type="ECO:0000313" key="7">
    <source>
        <dbReference type="EMBL" id="MBB6200873.1"/>
    </source>
</evidence>
<gene>
    <name evidence="7" type="ORF">GGD69_001722</name>
</gene>
<dbReference type="SUPFAM" id="SSF103473">
    <property type="entry name" value="MFS general substrate transporter"/>
    <property type="match status" value="1"/>
</dbReference>
<sequence length="119" mass="11653">MSDHYGCRPVLLTGLLAALISCGLFAGANSIDMLAVGRLLAGVSEGGIVSGGMAAAVDAGGPERKPKAALSASIAMVLSTGLGPLCAGGAAQWLAPPVLLIFAVEAHPVQCARPGVAFA</sequence>
<dbReference type="GO" id="GO:0012505">
    <property type="term" value="C:endomembrane system"/>
    <property type="evidence" value="ECO:0007669"/>
    <property type="project" value="UniProtKB-SubCell"/>
</dbReference>
<dbReference type="PANTHER" id="PTHR23501:SF191">
    <property type="entry name" value="VACUOLAR BASIC AMINO ACID TRANSPORTER 4"/>
    <property type="match status" value="1"/>
</dbReference>
<feature type="domain" description="Major facilitator superfamily (MFS) profile" evidence="6">
    <location>
        <begin position="1"/>
        <end position="119"/>
    </location>
</feature>
<name>A0AAW3URB0_9BURK</name>
<dbReference type="InterPro" id="IPR036259">
    <property type="entry name" value="MFS_trans_sf"/>
</dbReference>
<dbReference type="AlphaFoldDB" id="A0AAW3URB0"/>
<dbReference type="Gene3D" id="1.20.1250.20">
    <property type="entry name" value="MFS general substrate transporter like domains"/>
    <property type="match status" value="1"/>
</dbReference>
<dbReference type="Proteomes" id="UP000518681">
    <property type="component" value="Unassembled WGS sequence"/>
</dbReference>